<name>A0ABP6M056_9MICC</name>
<accession>A0ABP6M056</accession>
<evidence type="ECO:0000313" key="3">
    <source>
        <dbReference type="Proteomes" id="UP001500236"/>
    </source>
</evidence>
<dbReference type="Proteomes" id="UP001500236">
    <property type="component" value="Unassembled WGS sequence"/>
</dbReference>
<comment type="caution">
    <text evidence="2">The sequence shown here is derived from an EMBL/GenBank/DDBJ whole genome shotgun (WGS) entry which is preliminary data.</text>
</comment>
<gene>
    <name evidence="2" type="ORF">GCM10010529_21870</name>
</gene>
<dbReference type="InterPro" id="IPR032710">
    <property type="entry name" value="NTF2-like_dom_sf"/>
</dbReference>
<keyword evidence="3" id="KW-1185">Reference proteome</keyword>
<proteinExistence type="predicted"/>
<organism evidence="2 3">
    <name type="scientific">Nesterenkonia aethiopica</name>
    <dbReference type="NCBI Taxonomy" id="269144"/>
    <lineage>
        <taxon>Bacteria</taxon>
        <taxon>Bacillati</taxon>
        <taxon>Actinomycetota</taxon>
        <taxon>Actinomycetes</taxon>
        <taxon>Micrococcales</taxon>
        <taxon>Micrococcaceae</taxon>
        <taxon>Nesterenkonia</taxon>
    </lineage>
</organism>
<dbReference type="Gene3D" id="3.10.450.50">
    <property type="match status" value="1"/>
</dbReference>
<dbReference type="Pfam" id="PF12680">
    <property type="entry name" value="SnoaL_2"/>
    <property type="match status" value="1"/>
</dbReference>
<evidence type="ECO:0000313" key="2">
    <source>
        <dbReference type="EMBL" id="GAA3068950.1"/>
    </source>
</evidence>
<dbReference type="RefSeq" id="WP_344681293.1">
    <property type="nucleotide sequence ID" value="NZ_BAAAVT010000013.1"/>
</dbReference>
<protein>
    <recommendedName>
        <fullName evidence="1">SnoaL-like domain-containing protein</fullName>
    </recommendedName>
</protein>
<evidence type="ECO:0000259" key="1">
    <source>
        <dbReference type="Pfam" id="PF12680"/>
    </source>
</evidence>
<dbReference type="SUPFAM" id="SSF54427">
    <property type="entry name" value="NTF2-like"/>
    <property type="match status" value="1"/>
</dbReference>
<sequence>MVDTPTLARAYLHRLEARDWETWSEMLHADVVYTTPQSRERWHGRHAFLRFNRSYPGEWHLQEKWILGDAGRAVIWFTWTVGDERGDAQAFLTFDEAGLITEVTEFWPEPYEAPERPAPATVRY</sequence>
<reference evidence="3" key="1">
    <citation type="journal article" date="2019" name="Int. J. Syst. Evol. Microbiol.">
        <title>The Global Catalogue of Microorganisms (GCM) 10K type strain sequencing project: providing services to taxonomists for standard genome sequencing and annotation.</title>
        <authorList>
            <consortium name="The Broad Institute Genomics Platform"/>
            <consortium name="The Broad Institute Genome Sequencing Center for Infectious Disease"/>
            <person name="Wu L."/>
            <person name="Ma J."/>
        </authorList>
    </citation>
    <scope>NUCLEOTIDE SEQUENCE [LARGE SCALE GENOMIC DNA]</scope>
    <source>
        <strain evidence="3">JCM 14309</strain>
    </source>
</reference>
<dbReference type="EMBL" id="BAAAVT010000013">
    <property type="protein sequence ID" value="GAA3068950.1"/>
    <property type="molecule type" value="Genomic_DNA"/>
</dbReference>
<feature type="domain" description="SnoaL-like" evidence="1">
    <location>
        <begin position="8"/>
        <end position="103"/>
    </location>
</feature>
<dbReference type="InterPro" id="IPR037401">
    <property type="entry name" value="SnoaL-like"/>
</dbReference>